<keyword evidence="5" id="KW-0378">Hydrolase</keyword>
<evidence type="ECO:0000256" key="11">
    <source>
        <dbReference type="PIRSR" id="PIRSR610347-3"/>
    </source>
</evidence>
<feature type="active site" description="Nucleophile" evidence="9">
    <location>
        <position position="160"/>
    </location>
</feature>
<dbReference type="GO" id="GO:0005634">
    <property type="term" value="C:nucleus"/>
    <property type="evidence" value="ECO:0007669"/>
    <property type="project" value="UniProtKB-SubCell"/>
</dbReference>
<keyword evidence="4" id="KW-0227">DNA damage</keyword>
<evidence type="ECO:0000256" key="8">
    <source>
        <dbReference type="ARBA" id="ARBA00023242"/>
    </source>
</evidence>
<dbReference type="GO" id="GO:0004527">
    <property type="term" value="F:exonuclease activity"/>
    <property type="evidence" value="ECO:0007669"/>
    <property type="project" value="UniProtKB-KW"/>
</dbReference>
<feature type="binding site" evidence="10">
    <location>
        <position position="409"/>
    </location>
    <ligand>
        <name>substrate</name>
    </ligand>
</feature>
<protein>
    <recommendedName>
        <fullName evidence="15">PLD phosphodiesterase domain-containing protein</fullName>
    </recommendedName>
</protein>
<evidence type="ECO:0000256" key="5">
    <source>
        <dbReference type="ARBA" id="ARBA00022801"/>
    </source>
</evidence>
<evidence type="ECO:0000256" key="2">
    <source>
        <dbReference type="ARBA" id="ARBA00010205"/>
    </source>
</evidence>
<dbReference type="GO" id="GO:0006281">
    <property type="term" value="P:DNA repair"/>
    <property type="evidence" value="ECO:0007669"/>
    <property type="project" value="UniProtKB-KW"/>
</dbReference>
<reference evidence="13 14" key="1">
    <citation type="journal article" date="2018" name="New Phytol.">
        <title>Comparative genomics and transcriptomics depict ericoid mycorrhizal fungi as versatile saprotrophs and plant mutualists.</title>
        <authorList>
            <person name="Martino E."/>
            <person name="Morin E."/>
            <person name="Grelet G.A."/>
            <person name="Kuo A."/>
            <person name="Kohler A."/>
            <person name="Daghino S."/>
            <person name="Barry K.W."/>
            <person name="Cichocki N."/>
            <person name="Clum A."/>
            <person name="Dockter R.B."/>
            <person name="Hainaut M."/>
            <person name="Kuo R.C."/>
            <person name="LaButti K."/>
            <person name="Lindahl B.D."/>
            <person name="Lindquist E.A."/>
            <person name="Lipzen A."/>
            <person name="Khouja H.R."/>
            <person name="Magnuson J."/>
            <person name="Murat C."/>
            <person name="Ohm R.A."/>
            <person name="Singer S.W."/>
            <person name="Spatafora J.W."/>
            <person name="Wang M."/>
            <person name="Veneault-Fourrey C."/>
            <person name="Henrissat B."/>
            <person name="Grigoriev I.V."/>
            <person name="Martin F.M."/>
            <person name="Perotto S."/>
        </authorList>
    </citation>
    <scope>NUCLEOTIDE SEQUENCE [LARGE SCALE GENOMIC DNA]</scope>
    <source>
        <strain evidence="13 14">ATCC 22711</strain>
    </source>
</reference>
<dbReference type="InterPro" id="IPR010347">
    <property type="entry name" value="Tdp1"/>
</dbReference>
<evidence type="ECO:0000256" key="4">
    <source>
        <dbReference type="ARBA" id="ARBA00022763"/>
    </source>
</evidence>
<dbReference type="GO" id="GO:0017005">
    <property type="term" value="F:3'-tyrosyl-DNA phosphodiesterase activity"/>
    <property type="evidence" value="ECO:0007669"/>
    <property type="project" value="TreeGrafter"/>
</dbReference>
<evidence type="ECO:0000256" key="1">
    <source>
        <dbReference type="ARBA" id="ARBA00004123"/>
    </source>
</evidence>
<comment type="similarity">
    <text evidence="2">Belongs to the tyrosyl-DNA phosphodiesterase family.</text>
</comment>
<dbReference type="FunFam" id="3.30.870.10:FF:000047">
    <property type="entry name" value="Probable tyrosyl-DNA phosphodiesterase"/>
    <property type="match status" value="1"/>
</dbReference>
<keyword evidence="7" id="KW-0234">DNA repair</keyword>
<keyword evidence="8" id="KW-0539">Nucleus</keyword>
<keyword evidence="3" id="KW-0540">Nuclease</keyword>
<proteinExistence type="inferred from homology"/>
<dbReference type="OrthoDB" id="47785at2759"/>
<sequence>MEGDLDGRSRKRRRLSNEDDSASKTDNHKRLTHSSLMRSISPPPLRRSKQSESSQVAQSPFQLTRIRDLPPSSNVDAVSLKDILEDPLIAECWEFNYLHDLDFLMDAFDPDVRDIVKVHVIHGFWKNEDQTRLALKEKASKYPNITLHTAYMPEMFGTHHSKMLILIRHDATAQVIIHTANMIPFDWANMAQGLWKSPLLPLLPSDTTPPQNAKIGSGARFKMDLINYLKAYDTRRTICKPLIEQLLKYDFSEIRAALVASVPGKQGINDDLETAWGWPGLKSVLNSVPVQDTEPEIVVQISSIATLGQNDKWLDKTFFKTLSTSKNAAPSKPTFRIMFPTADEVRRSLNGYQSGSAIHTKIQSAAQVKQLQYLKPILCHWAGDGPQHSSSTSVPVSDAGRKRAAPHIKTYIRFADREKSRIDWMLVTSANLSKQAWGEAPNAAGEVRICSYEIGVMVWPELFGDNATMVPTFKTDTPPPGARKDGELVIGARMPYDLPLVPYAKDDVPWCATSSYNEPDWMGETWNVG</sequence>
<gene>
    <name evidence="13" type="ORF">M430DRAFT_64369</name>
</gene>
<dbReference type="InParanoid" id="A0A2T3BC32"/>
<dbReference type="Gene3D" id="3.30.870.10">
    <property type="entry name" value="Endonuclease Chain A"/>
    <property type="match status" value="2"/>
</dbReference>
<dbReference type="FunCoup" id="A0A2T3BC32">
    <property type="interactions" value="446"/>
</dbReference>
<feature type="region of interest" description="Disordered" evidence="12">
    <location>
        <begin position="1"/>
        <end position="68"/>
    </location>
</feature>
<feature type="binding site" evidence="10">
    <location>
        <position position="162"/>
    </location>
    <ligand>
        <name>substrate</name>
    </ligand>
</feature>
<dbReference type="RefSeq" id="XP_024724471.1">
    <property type="nucleotide sequence ID" value="XM_024869103.1"/>
</dbReference>
<dbReference type="STRING" id="857342.A0A2T3BC32"/>
<evidence type="ECO:0000313" key="13">
    <source>
        <dbReference type="EMBL" id="PSS25872.1"/>
    </source>
</evidence>
<dbReference type="GO" id="GO:0003690">
    <property type="term" value="F:double-stranded DNA binding"/>
    <property type="evidence" value="ECO:0007669"/>
    <property type="project" value="TreeGrafter"/>
</dbReference>
<evidence type="ECO:0008006" key="15">
    <source>
        <dbReference type="Google" id="ProtNLM"/>
    </source>
</evidence>
<feature type="compositionally biased region" description="Basic and acidic residues" evidence="12">
    <location>
        <begin position="15"/>
        <end position="29"/>
    </location>
</feature>
<feature type="compositionally biased region" description="Polar residues" evidence="12">
    <location>
        <begin position="51"/>
        <end position="62"/>
    </location>
</feature>
<feature type="site" description="Interaction with DNA" evidence="11">
    <location>
        <position position="433"/>
    </location>
</feature>
<dbReference type="AlphaFoldDB" id="A0A2T3BC32"/>
<dbReference type="FunFam" id="3.30.870.10:FF:000038">
    <property type="entry name" value="Probable tyrosyl-DNA phosphodiesterase"/>
    <property type="match status" value="1"/>
</dbReference>
<keyword evidence="6" id="KW-0269">Exonuclease</keyword>
<comment type="subcellular location">
    <subcellularLocation>
        <location evidence="1">Nucleus</location>
    </subcellularLocation>
</comment>
<evidence type="ECO:0000256" key="6">
    <source>
        <dbReference type="ARBA" id="ARBA00022839"/>
    </source>
</evidence>
<evidence type="ECO:0000313" key="14">
    <source>
        <dbReference type="Proteomes" id="UP000241818"/>
    </source>
</evidence>
<keyword evidence="14" id="KW-1185">Reference proteome</keyword>
<dbReference type="EMBL" id="KZ679007">
    <property type="protein sequence ID" value="PSS25872.1"/>
    <property type="molecule type" value="Genomic_DNA"/>
</dbReference>
<dbReference type="Pfam" id="PF06087">
    <property type="entry name" value="Tyr-DNA_phospho"/>
    <property type="match status" value="1"/>
</dbReference>
<organism evidence="13 14">
    <name type="scientific">Amorphotheca resinae ATCC 22711</name>
    <dbReference type="NCBI Taxonomy" id="857342"/>
    <lineage>
        <taxon>Eukaryota</taxon>
        <taxon>Fungi</taxon>
        <taxon>Dikarya</taxon>
        <taxon>Ascomycota</taxon>
        <taxon>Pezizomycotina</taxon>
        <taxon>Leotiomycetes</taxon>
        <taxon>Helotiales</taxon>
        <taxon>Amorphothecaceae</taxon>
        <taxon>Amorphotheca</taxon>
    </lineage>
</organism>
<evidence type="ECO:0000256" key="9">
    <source>
        <dbReference type="PIRSR" id="PIRSR610347-1"/>
    </source>
</evidence>
<accession>A0A2T3BC32</accession>
<dbReference type="PANTHER" id="PTHR12415:SF0">
    <property type="entry name" value="TYROSYL-DNA PHOSPHODIESTERASE 1"/>
    <property type="match status" value="1"/>
</dbReference>
<evidence type="ECO:0000256" key="12">
    <source>
        <dbReference type="SAM" id="MobiDB-lite"/>
    </source>
</evidence>
<dbReference type="PANTHER" id="PTHR12415">
    <property type="entry name" value="TYROSYL-DNA PHOSPHODIESTERASE 1"/>
    <property type="match status" value="1"/>
</dbReference>
<dbReference type="CDD" id="cd09194">
    <property type="entry name" value="PLDc_yTdp1_1"/>
    <property type="match status" value="1"/>
</dbReference>
<name>A0A2T3BC32_AMORE</name>
<evidence type="ECO:0000256" key="7">
    <source>
        <dbReference type="ARBA" id="ARBA00023204"/>
    </source>
</evidence>
<dbReference type="CDD" id="cd09123">
    <property type="entry name" value="PLDc_Tdp1_2"/>
    <property type="match status" value="1"/>
</dbReference>
<dbReference type="GeneID" id="36577184"/>
<dbReference type="GO" id="GO:0003697">
    <property type="term" value="F:single-stranded DNA binding"/>
    <property type="evidence" value="ECO:0007669"/>
    <property type="project" value="TreeGrafter"/>
</dbReference>
<dbReference type="SUPFAM" id="SSF56024">
    <property type="entry name" value="Phospholipase D/nuclease"/>
    <property type="match status" value="2"/>
</dbReference>
<feature type="active site" description="Proton donor/acceptor" evidence="9">
    <location>
        <position position="407"/>
    </location>
</feature>
<evidence type="ECO:0000256" key="10">
    <source>
        <dbReference type="PIRSR" id="PIRSR610347-2"/>
    </source>
</evidence>
<dbReference type="Proteomes" id="UP000241818">
    <property type="component" value="Unassembled WGS sequence"/>
</dbReference>
<evidence type="ECO:0000256" key="3">
    <source>
        <dbReference type="ARBA" id="ARBA00022722"/>
    </source>
</evidence>